<keyword evidence="4" id="KW-1185">Reference proteome</keyword>
<organism evidence="3 4">
    <name type="scientific">Oleoguttula mirabilis</name>
    <dbReference type="NCBI Taxonomy" id="1507867"/>
    <lineage>
        <taxon>Eukaryota</taxon>
        <taxon>Fungi</taxon>
        <taxon>Dikarya</taxon>
        <taxon>Ascomycota</taxon>
        <taxon>Pezizomycotina</taxon>
        <taxon>Dothideomycetes</taxon>
        <taxon>Dothideomycetidae</taxon>
        <taxon>Mycosphaerellales</taxon>
        <taxon>Teratosphaeriaceae</taxon>
        <taxon>Oleoguttula</taxon>
    </lineage>
</organism>
<feature type="compositionally biased region" description="Basic and acidic residues" evidence="1">
    <location>
        <begin position="370"/>
        <end position="383"/>
    </location>
</feature>
<evidence type="ECO:0000313" key="3">
    <source>
        <dbReference type="EMBL" id="KAK4539426.1"/>
    </source>
</evidence>
<dbReference type="PANTHER" id="PTHR31970">
    <property type="match status" value="1"/>
</dbReference>
<dbReference type="PANTHER" id="PTHR31970:SF9">
    <property type="entry name" value="MOLYBDATE TRANSPORTER 2"/>
    <property type="match status" value="1"/>
</dbReference>
<gene>
    <name evidence="3" type="ORF">LTR36_010947</name>
</gene>
<feature type="transmembrane region" description="Helical" evidence="2">
    <location>
        <begin position="298"/>
        <end position="319"/>
    </location>
</feature>
<dbReference type="AlphaFoldDB" id="A0AAV9J3H8"/>
<proteinExistence type="predicted"/>
<feature type="transmembrane region" description="Helical" evidence="2">
    <location>
        <begin position="51"/>
        <end position="75"/>
    </location>
</feature>
<feature type="transmembrane region" description="Helical" evidence="2">
    <location>
        <begin position="96"/>
        <end position="118"/>
    </location>
</feature>
<dbReference type="GO" id="GO:0015098">
    <property type="term" value="F:molybdate ion transmembrane transporter activity"/>
    <property type="evidence" value="ECO:0007669"/>
    <property type="project" value="InterPro"/>
</dbReference>
<keyword evidence="2" id="KW-0472">Membrane</keyword>
<feature type="transmembrane region" description="Helical" evidence="2">
    <location>
        <begin position="164"/>
        <end position="197"/>
    </location>
</feature>
<feature type="transmembrane region" description="Helical" evidence="2">
    <location>
        <begin position="26"/>
        <end position="45"/>
    </location>
</feature>
<protein>
    <recommendedName>
        <fullName evidence="5">Sulfate transporter</fullName>
    </recommendedName>
</protein>
<accession>A0AAV9J3H8</accession>
<sequence length="455" mass="48313">MTLRQHLRSITENNVRSFRESPLAELSGSLGDLGTLLPLMIALALKGSIDLPATLVFSGLTNIFTGAIYGIPLPVQPMKAIAAIAISQSFSKQETMAAGLTMGIAVFLLSATGLLRWLNRVVPVPVVKGIQVGAGLALVISAGASLIAPLHWTSPAWDNKIWSIAAFVLLVIAALVPRLPYALLVFIVGLVMAAIVFSTSGSHDSLPAGIWHPSTVIPNGHAWRVGAIEAAIPQLPLTTLNSILAVTSLSATLFPSFPPTPSTTSIGFSVAIANLVGCWFGAMPVCHGSGGLAGQYRFGARSGASIIILGSVKLILGLFVGEAIVPLLQRFPKSLLGIMVLAAGVELAKVGQSVSDSKDVWEQAEEDNEDGRPAHKTRQQDERERGDKWMVMLITVAGCLAFKNDAIGFLAGLIWHWSLRLPSWIERMRHGSIRLGRGRHAEQGSGLLDVNHDGH</sequence>
<keyword evidence="2" id="KW-0812">Transmembrane</keyword>
<evidence type="ECO:0000256" key="1">
    <source>
        <dbReference type="SAM" id="MobiDB-lite"/>
    </source>
</evidence>
<evidence type="ECO:0000256" key="2">
    <source>
        <dbReference type="SAM" id="Phobius"/>
    </source>
</evidence>
<feature type="transmembrane region" description="Helical" evidence="2">
    <location>
        <begin position="266"/>
        <end position="286"/>
    </location>
</feature>
<dbReference type="EMBL" id="JAVFHQ010000095">
    <property type="protein sequence ID" value="KAK4539426.1"/>
    <property type="molecule type" value="Genomic_DNA"/>
</dbReference>
<dbReference type="InterPro" id="IPR031563">
    <property type="entry name" value="MOT1/MOT2"/>
</dbReference>
<keyword evidence="2" id="KW-1133">Transmembrane helix</keyword>
<evidence type="ECO:0008006" key="5">
    <source>
        <dbReference type="Google" id="ProtNLM"/>
    </source>
</evidence>
<comment type="caution">
    <text evidence="3">The sequence shown here is derived from an EMBL/GenBank/DDBJ whole genome shotgun (WGS) entry which is preliminary data.</text>
</comment>
<feature type="transmembrane region" description="Helical" evidence="2">
    <location>
        <begin position="130"/>
        <end position="152"/>
    </location>
</feature>
<evidence type="ECO:0000313" key="4">
    <source>
        <dbReference type="Proteomes" id="UP001324427"/>
    </source>
</evidence>
<dbReference type="Pfam" id="PF16983">
    <property type="entry name" value="MFS_MOT1"/>
    <property type="match status" value="2"/>
</dbReference>
<name>A0AAV9J3H8_9PEZI</name>
<dbReference type="Proteomes" id="UP001324427">
    <property type="component" value="Unassembled WGS sequence"/>
</dbReference>
<reference evidence="3 4" key="1">
    <citation type="submission" date="2021-11" db="EMBL/GenBank/DDBJ databases">
        <title>Black yeast isolated from Biological Soil Crust.</title>
        <authorList>
            <person name="Kurbessoian T."/>
        </authorList>
    </citation>
    <scope>NUCLEOTIDE SEQUENCE [LARGE SCALE GENOMIC DNA]</scope>
    <source>
        <strain evidence="3 4">CCFEE 5522</strain>
    </source>
</reference>
<feature type="region of interest" description="Disordered" evidence="1">
    <location>
        <begin position="361"/>
        <end position="383"/>
    </location>
</feature>